<dbReference type="InterPro" id="IPR010330">
    <property type="entry name" value="CoiA_nuc"/>
</dbReference>
<protein>
    <submittedName>
        <fullName evidence="3">Competence protein CoiA family protein</fullName>
    </submittedName>
</protein>
<gene>
    <name evidence="3" type="ORF">ACFOW8_09745</name>
</gene>
<dbReference type="RefSeq" id="WP_378548876.1">
    <property type="nucleotide sequence ID" value="NZ_JBHSBA010000005.1"/>
</dbReference>
<feature type="compositionally biased region" description="Basic and acidic residues" evidence="1">
    <location>
        <begin position="401"/>
        <end position="410"/>
    </location>
</feature>
<comment type="caution">
    <text evidence="3">The sequence shown here is derived from an EMBL/GenBank/DDBJ whole genome shotgun (WGS) entry which is preliminary data.</text>
</comment>
<proteinExistence type="predicted"/>
<feature type="region of interest" description="Disordered" evidence="1">
    <location>
        <begin position="274"/>
        <end position="321"/>
    </location>
</feature>
<sequence length="410" mass="45315">MGSTQLLTVALDVTQGTYVRAPDNSRDPRVPELRSMGYSGDQTLVCALCYAEKNELVPLIVRSRLGGSRRPHFAHPAGSGPPSGRHSAESVWHLTSKAVLAEWAGLQPGVIDVRNEAWLPNHQRRADVRIVFDDGQQLALEVQASPLTDQEWLRRHNDYRGNGITDLWIWHPDVPPHWAALTAPDGAQQLWTMDPEHRSLSLMVAKPHTSTPSQAAPENDVIHRVRHLPPCIEDELVPHVLPLDELDLTSHGISNPVALQRALALDLQHERERMARMQHPQPKPTRPPTPSPMIAASTPQTSSTPTQSVSPPPPVDSAARSQSAWLRLQNAFMAAGHSFEYGDAPRLQLPRARRTVPCLACGLILSPTTKLDDVSPCSPYEHSDRPTGPRSSRTSSSYYSDPDHDQLPLF</sequence>
<dbReference type="EMBL" id="JBHSBA010000005">
    <property type="protein sequence ID" value="MFC4125208.1"/>
    <property type="molecule type" value="Genomic_DNA"/>
</dbReference>
<dbReference type="Proteomes" id="UP001595767">
    <property type="component" value="Unassembled WGS sequence"/>
</dbReference>
<feature type="domain" description="Competence protein CoiA nuclease-like" evidence="2">
    <location>
        <begin position="89"/>
        <end position="206"/>
    </location>
</feature>
<keyword evidence="4" id="KW-1185">Reference proteome</keyword>
<name>A0ABV8L4Y5_9NOCA</name>
<dbReference type="Pfam" id="PF06054">
    <property type="entry name" value="CoiA_nuc"/>
    <property type="match status" value="1"/>
</dbReference>
<evidence type="ECO:0000313" key="4">
    <source>
        <dbReference type="Proteomes" id="UP001595767"/>
    </source>
</evidence>
<feature type="compositionally biased region" description="Pro residues" evidence="1">
    <location>
        <begin position="281"/>
        <end position="291"/>
    </location>
</feature>
<reference evidence="4" key="1">
    <citation type="journal article" date="2019" name="Int. J. Syst. Evol. Microbiol.">
        <title>The Global Catalogue of Microorganisms (GCM) 10K type strain sequencing project: providing services to taxonomists for standard genome sequencing and annotation.</title>
        <authorList>
            <consortium name="The Broad Institute Genomics Platform"/>
            <consortium name="The Broad Institute Genome Sequencing Center for Infectious Disease"/>
            <person name="Wu L."/>
            <person name="Ma J."/>
        </authorList>
    </citation>
    <scope>NUCLEOTIDE SEQUENCE [LARGE SCALE GENOMIC DNA]</scope>
    <source>
        <strain evidence="4">CGMCC 4.7204</strain>
    </source>
</reference>
<feature type="region of interest" description="Disordered" evidence="1">
    <location>
        <begin position="372"/>
        <end position="410"/>
    </location>
</feature>
<accession>A0ABV8L4Y5</accession>
<feature type="compositionally biased region" description="Low complexity" evidence="1">
    <location>
        <begin position="388"/>
        <end position="400"/>
    </location>
</feature>
<feature type="compositionally biased region" description="Low complexity" evidence="1">
    <location>
        <begin position="295"/>
        <end position="309"/>
    </location>
</feature>
<evidence type="ECO:0000313" key="3">
    <source>
        <dbReference type="EMBL" id="MFC4125208.1"/>
    </source>
</evidence>
<evidence type="ECO:0000256" key="1">
    <source>
        <dbReference type="SAM" id="MobiDB-lite"/>
    </source>
</evidence>
<evidence type="ECO:0000259" key="2">
    <source>
        <dbReference type="Pfam" id="PF06054"/>
    </source>
</evidence>
<organism evidence="3 4">
    <name type="scientific">Nocardia rhizosphaerae</name>
    <dbReference type="NCBI Taxonomy" id="1691571"/>
    <lineage>
        <taxon>Bacteria</taxon>
        <taxon>Bacillati</taxon>
        <taxon>Actinomycetota</taxon>
        <taxon>Actinomycetes</taxon>
        <taxon>Mycobacteriales</taxon>
        <taxon>Nocardiaceae</taxon>
        <taxon>Nocardia</taxon>
    </lineage>
</organism>